<name>A0AAF5DPW9_STRER</name>
<dbReference type="AlphaFoldDB" id="A0AAF5DPW9"/>
<protein>
    <submittedName>
        <fullName evidence="2 3">Uncharacterized protein</fullName>
    </submittedName>
</protein>
<evidence type="ECO:0000313" key="2">
    <source>
        <dbReference type="WBParaSite" id="TCONS_00015473.p1"/>
    </source>
</evidence>
<keyword evidence="1" id="KW-1185">Reference proteome</keyword>
<dbReference type="Proteomes" id="UP000035681">
    <property type="component" value="Unplaced"/>
</dbReference>
<dbReference type="WBParaSite" id="TCONS_00015511.p1">
    <property type="protein sequence ID" value="TCONS_00015511.p1"/>
    <property type="gene ID" value="XLOC_009920"/>
</dbReference>
<reference evidence="2 3" key="1">
    <citation type="submission" date="2024-02" db="UniProtKB">
        <authorList>
            <consortium name="WormBaseParasite"/>
        </authorList>
    </citation>
    <scope>IDENTIFICATION</scope>
</reference>
<sequence>YKQFTLKLNLINLIAYNNAVHTYRDNLYAYLPQHKPAYRKCKNEAKMIQSARIIKSSVYKTQFESLLAVLVICNKVMHTYRDNLYAHLPPHKMAYRKCKNETKMIQAARIINSSVYKTQFEIYLKTCFNLSKIKILIIVHTNRHNLYAHLPPHKMAYRKCKNEAKMIQAARIIKSSVYKTQFEKIQLNIRFNLKTCFNFVHTNRHNLYAHLPPHKLAYRKCKNEAKMIQAARIIKSSVYKTQFEFVVVHTNRHNLYAHLPQHKPAYRKCKNEAKMIQAARIIKSSVYKTQFEMLNFFVKYKL</sequence>
<dbReference type="WBParaSite" id="TCONS_00015473.p1">
    <property type="protein sequence ID" value="TCONS_00015473.p1"/>
    <property type="gene ID" value="XLOC_009870"/>
</dbReference>
<evidence type="ECO:0000313" key="1">
    <source>
        <dbReference type="Proteomes" id="UP000035681"/>
    </source>
</evidence>
<evidence type="ECO:0000313" key="3">
    <source>
        <dbReference type="WBParaSite" id="TCONS_00015511.p1"/>
    </source>
</evidence>
<organism evidence="1 2">
    <name type="scientific">Strongyloides stercoralis</name>
    <name type="common">Threadworm</name>
    <dbReference type="NCBI Taxonomy" id="6248"/>
    <lineage>
        <taxon>Eukaryota</taxon>
        <taxon>Metazoa</taxon>
        <taxon>Ecdysozoa</taxon>
        <taxon>Nematoda</taxon>
        <taxon>Chromadorea</taxon>
        <taxon>Rhabditida</taxon>
        <taxon>Tylenchina</taxon>
        <taxon>Panagrolaimomorpha</taxon>
        <taxon>Strongyloidoidea</taxon>
        <taxon>Strongyloididae</taxon>
        <taxon>Strongyloides</taxon>
    </lineage>
</organism>
<accession>A0AAF5DPW9</accession>
<proteinExistence type="predicted"/>